<reference evidence="5" key="2">
    <citation type="submission" date="2020-09" db="EMBL/GenBank/DDBJ databases">
        <authorList>
            <person name="Sun Q."/>
            <person name="Ohkuma M."/>
        </authorList>
    </citation>
    <scope>NUCLEOTIDE SEQUENCE</scope>
    <source>
        <strain evidence="5">JCM 4518</strain>
    </source>
</reference>
<proteinExistence type="predicted"/>
<protein>
    <submittedName>
        <fullName evidence="5">Transcriptional regulator</fullName>
    </submittedName>
</protein>
<dbReference type="PANTHER" id="PTHR43132:SF8">
    <property type="entry name" value="HTH-TYPE TRANSCRIPTIONAL REGULATOR KMTR"/>
    <property type="match status" value="1"/>
</dbReference>
<name>A0A918WE36_9ACTN</name>
<feature type="domain" description="HTH arsR-type" evidence="4">
    <location>
        <begin position="257"/>
        <end position="329"/>
    </location>
</feature>
<dbReference type="AlphaFoldDB" id="A0A918WE36"/>
<sequence length="332" mass="36008">MLHVHLTPQDLARVRVARFPDPLAETVLSLPVLQDGGPGSVAFAGWRERTRTRLKAAMRPLFELAPAGIGEYVPEVFTHATTPTLADSLDHTWSLPRPQWTADFDAVAHQRPRAPRWIHALHHGDPRWGATVRHALSAYHAVAVAPYWAQITAMAHTDRTRRALALADLGVEGLLTGLHPGIHWTPPVLHVPCETDAELRLAGRGLLLVPTFFRPGPLALTDNADPDRPLVLRYPVARDLPDYARVWTPAAPHHTDGALAALLGTTRARVLRAAETPAGTAELGRRTGTSPATASHHATVLRTAGLLTSDRDGTGVRHTLTPLGRALLNDTP</sequence>
<dbReference type="GO" id="GO:0003700">
    <property type="term" value="F:DNA-binding transcription factor activity"/>
    <property type="evidence" value="ECO:0007669"/>
    <property type="project" value="InterPro"/>
</dbReference>
<dbReference type="InterPro" id="IPR001845">
    <property type="entry name" value="HTH_ArsR_DNA-bd_dom"/>
</dbReference>
<evidence type="ECO:0000259" key="4">
    <source>
        <dbReference type="SMART" id="SM00418"/>
    </source>
</evidence>
<dbReference type="SUPFAM" id="SSF46785">
    <property type="entry name" value="Winged helix' DNA-binding domain"/>
    <property type="match status" value="1"/>
</dbReference>
<keyword evidence="2" id="KW-0238">DNA-binding</keyword>
<dbReference type="EMBL" id="BMUL01000024">
    <property type="protein sequence ID" value="GHB08715.1"/>
    <property type="molecule type" value="Genomic_DNA"/>
</dbReference>
<dbReference type="SMART" id="SM00418">
    <property type="entry name" value="HTH_ARSR"/>
    <property type="match status" value="1"/>
</dbReference>
<evidence type="ECO:0000256" key="2">
    <source>
        <dbReference type="ARBA" id="ARBA00023125"/>
    </source>
</evidence>
<dbReference type="PANTHER" id="PTHR43132">
    <property type="entry name" value="ARSENICAL RESISTANCE OPERON REPRESSOR ARSR-RELATED"/>
    <property type="match status" value="1"/>
</dbReference>
<dbReference type="InterPro" id="IPR011991">
    <property type="entry name" value="ArsR-like_HTH"/>
</dbReference>
<dbReference type="InterPro" id="IPR036390">
    <property type="entry name" value="WH_DNA-bd_sf"/>
</dbReference>
<dbReference type="Gene3D" id="1.10.10.10">
    <property type="entry name" value="Winged helix-like DNA-binding domain superfamily/Winged helix DNA-binding domain"/>
    <property type="match status" value="1"/>
</dbReference>
<evidence type="ECO:0000256" key="3">
    <source>
        <dbReference type="ARBA" id="ARBA00023163"/>
    </source>
</evidence>
<organism evidence="5 6">
    <name type="scientific">Streptomyces termitum</name>
    <dbReference type="NCBI Taxonomy" id="67368"/>
    <lineage>
        <taxon>Bacteria</taxon>
        <taxon>Bacillati</taxon>
        <taxon>Actinomycetota</taxon>
        <taxon>Actinomycetes</taxon>
        <taxon>Kitasatosporales</taxon>
        <taxon>Streptomycetaceae</taxon>
        <taxon>Streptomyces</taxon>
    </lineage>
</organism>
<dbReference type="InterPro" id="IPR036388">
    <property type="entry name" value="WH-like_DNA-bd_sf"/>
</dbReference>
<comment type="caution">
    <text evidence="5">The sequence shown here is derived from an EMBL/GenBank/DDBJ whole genome shotgun (WGS) entry which is preliminary data.</text>
</comment>
<gene>
    <name evidence="5" type="ORF">GCM10010305_59660</name>
</gene>
<keyword evidence="6" id="KW-1185">Reference proteome</keyword>
<evidence type="ECO:0000313" key="5">
    <source>
        <dbReference type="EMBL" id="GHB08715.1"/>
    </source>
</evidence>
<keyword evidence="1" id="KW-0805">Transcription regulation</keyword>
<dbReference type="RefSeq" id="WP_189983085.1">
    <property type="nucleotide sequence ID" value="NZ_BMUL01000024.1"/>
</dbReference>
<evidence type="ECO:0000313" key="6">
    <source>
        <dbReference type="Proteomes" id="UP000644020"/>
    </source>
</evidence>
<dbReference type="GO" id="GO:0003677">
    <property type="term" value="F:DNA binding"/>
    <property type="evidence" value="ECO:0007669"/>
    <property type="project" value="UniProtKB-KW"/>
</dbReference>
<keyword evidence="3" id="KW-0804">Transcription</keyword>
<reference evidence="5" key="1">
    <citation type="journal article" date="2014" name="Int. J. Syst. Evol. Microbiol.">
        <title>Complete genome sequence of Corynebacterium casei LMG S-19264T (=DSM 44701T), isolated from a smear-ripened cheese.</title>
        <authorList>
            <consortium name="US DOE Joint Genome Institute (JGI-PGF)"/>
            <person name="Walter F."/>
            <person name="Albersmeier A."/>
            <person name="Kalinowski J."/>
            <person name="Ruckert C."/>
        </authorList>
    </citation>
    <scope>NUCLEOTIDE SEQUENCE</scope>
    <source>
        <strain evidence="5">JCM 4518</strain>
    </source>
</reference>
<dbReference type="Proteomes" id="UP000644020">
    <property type="component" value="Unassembled WGS sequence"/>
</dbReference>
<dbReference type="CDD" id="cd00090">
    <property type="entry name" value="HTH_ARSR"/>
    <property type="match status" value="1"/>
</dbReference>
<accession>A0A918WE36</accession>
<dbReference type="InterPro" id="IPR051011">
    <property type="entry name" value="Metal_resp_trans_reg"/>
</dbReference>
<evidence type="ECO:0000256" key="1">
    <source>
        <dbReference type="ARBA" id="ARBA00023015"/>
    </source>
</evidence>